<dbReference type="PANTHER" id="PTHR42756">
    <property type="entry name" value="TRANSCRIPTIONAL REGULATOR, MARR"/>
    <property type="match status" value="1"/>
</dbReference>
<evidence type="ECO:0000313" key="5">
    <source>
        <dbReference type="EMBL" id="MBH1941127.1"/>
    </source>
</evidence>
<evidence type="ECO:0000256" key="2">
    <source>
        <dbReference type="ARBA" id="ARBA00023125"/>
    </source>
</evidence>
<evidence type="ECO:0000259" key="4">
    <source>
        <dbReference type="PROSITE" id="PS50995"/>
    </source>
</evidence>
<evidence type="ECO:0000256" key="3">
    <source>
        <dbReference type="ARBA" id="ARBA00023163"/>
    </source>
</evidence>
<dbReference type="InterPro" id="IPR036390">
    <property type="entry name" value="WH_DNA-bd_sf"/>
</dbReference>
<dbReference type="Proteomes" id="UP000623269">
    <property type="component" value="Unassembled WGS sequence"/>
</dbReference>
<dbReference type="AlphaFoldDB" id="A0A8J7KWZ4"/>
<dbReference type="EMBL" id="JAEAGR010000009">
    <property type="protein sequence ID" value="MBH1941127.1"/>
    <property type="molecule type" value="Genomic_DNA"/>
</dbReference>
<gene>
    <name evidence="5" type="ORF">I5677_09515</name>
</gene>
<protein>
    <submittedName>
        <fullName evidence="5">MarR family transcriptional regulator</fullName>
    </submittedName>
</protein>
<dbReference type="PROSITE" id="PS50995">
    <property type="entry name" value="HTH_MARR_2"/>
    <property type="match status" value="1"/>
</dbReference>
<proteinExistence type="predicted"/>
<feature type="domain" description="HTH marR-type" evidence="4">
    <location>
        <begin position="1"/>
        <end position="137"/>
    </location>
</feature>
<dbReference type="RefSeq" id="WP_197661353.1">
    <property type="nucleotide sequence ID" value="NZ_JAEAGR010000009.1"/>
</dbReference>
<accession>A0A8J7KWZ4</accession>
<reference evidence="5" key="1">
    <citation type="submission" date="2020-12" db="EMBL/GenBank/DDBJ databases">
        <title>M. sibirica DSM 26468T genome.</title>
        <authorList>
            <person name="Thieme N."/>
            <person name="Rettenmaier R."/>
            <person name="Zverlov V."/>
            <person name="Liebl W."/>
        </authorList>
    </citation>
    <scope>NUCLEOTIDE SEQUENCE</scope>
    <source>
        <strain evidence="5">DSM 26468</strain>
    </source>
</reference>
<dbReference type="GO" id="GO:0003700">
    <property type="term" value="F:DNA-binding transcription factor activity"/>
    <property type="evidence" value="ECO:0007669"/>
    <property type="project" value="InterPro"/>
</dbReference>
<dbReference type="Gene3D" id="1.10.10.10">
    <property type="entry name" value="Winged helix-like DNA-binding domain superfamily/Winged helix DNA-binding domain"/>
    <property type="match status" value="1"/>
</dbReference>
<keyword evidence="2" id="KW-0238">DNA-binding</keyword>
<sequence>MLEKEFEKLYYKFRANYCKNLFAKVNSSKDGLSATESYCLEVIFLLDHPSVHEFAEYIHISMPNATYRINQLIKKGYVRKDLSEKDKREYHLEVTDKFLKEYGANTEYNARLMSGIKEKFSKEEVEILEKLIKKIVDEIMI</sequence>
<comment type="caution">
    <text evidence="5">The sequence shown here is derived from an EMBL/GenBank/DDBJ whole genome shotgun (WGS) entry which is preliminary data.</text>
</comment>
<dbReference type="Pfam" id="PF01047">
    <property type="entry name" value="MarR"/>
    <property type="match status" value="1"/>
</dbReference>
<dbReference type="SMART" id="SM00347">
    <property type="entry name" value="HTH_MARR"/>
    <property type="match status" value="1"/>
</dbReference>
<keyword evidence="6" id="KW-1185">Reference proteome</keyword>
<dbReference type="PRINTS" id="PR00598">
    <property type="entry name" value="HTHMARR"/>
</dbReference>
<evidence type="ECO:0000313" key="6">
    <source>
        <dbReference type="Proteomes" id="UP000623269"/>
    </source>
</evidence>
<organism evidence="5 6">
    <name type="scientific">Mobilitalea sibirica</name>
    <dbReference type="NCBI Taxonomy" id="1462919"/>
    <lineage>
        <taxon>Bacteria</taxon>
        <taxon>Bacillati</taxon>
        <taxon>Bacillota</taxon>
        <taxon>Clostridia</taxon>
        <taxon>Lachnospirales</taxon>
        <taxon>Lachnospiraceae</taxon>
        <taxon>Mobilitalea</taxon>
    </lineage>
</organism>
<dbReference type="PANTHER" id="PTHR42756:SF1">
    <property type="entry name" value="TRANSCRIPTIONAL REPRESSOR OF EMRAB OPERON"/>
    <property type="match status" value="1"/>
</dbReference>
<evidence type="ECO:0000256" key="1">
    <source>
        <dbReference type="ARBA" id="ARBA00023015"/>
    </source>
</evidence>
<keyword evidence="1" id="KW-0805">Transcription regulation</keyword>
<dbReference type="SUPFAM" id="SSF46785">
    <property type="entry name" value="Winged helix' DNA-binding domain"/>
    <property type="match status" value="1"/>
</dbReference>
<keyword evidence="3" id="KW-0804">Transcription</keyword>
<dbReference type="InterPro" id="IPR036388">
    <property type="entry name" value="WH-like_DNA-bd_sf"/>
</dbReference>
<dbReference type="InterPro" id="IPR000835">
    <property type="entry name" value="HTH_MarR-typ"/>
</dbReference>
<name>A0A8J7KWZ4_9FIRM</name>
<dbReference type="GO" id="GO:0003677">
    <property type="term" value="F:DNA binding"/>
    <property type="evidence" value="ECO:0007669"/>
    <property type="project" value="UniProtKB-KW"/>
</dbReference>